<proteinExistence type="predicted"/>
<gene>
    <name evidence="1" type="ORF">SAMN05421774_102215</name>
</gene>
<dbReference type="AlphaFoldDB" id="A0A1N7LW73"/>
<dbReference type="RefSeq" id="WP_076529428.1">
    <property type="nucleotide sequence ID" value="NZ_BMEH01000002.1"/>
</dbReference>
<protein>
    <submittedName>
        <fullName evidence="1">Uncharacterized protein</fullName>
    </submittedName>
</protein>
<sequence>MNLDMQSRLHRLATLAALIQDRAQASLRHHTQACAETRQHLANLDTPAAAPAGIPPQVMENVAVQHQQWAGPQRARLNAVLARQTADRMAAETAARTAFGRAHVLNELLTRQRPGRD</sequence>
<keyword evidence="2" id="KW-1185">Reference proteome</keyword>
<dbReference type="STRING" id="1086013.SAMN05421774_102215"/>
<name>A0A1N7LW73_9RHOB</name>
<evidence type="ECO:0000313" key="1">
    <source>
        <dbReference type="EMBL" id="SIS78105.1"/>
    </source>
</evidence>
<dbReference type="EMBL" id="FTOT01000002">
    <property type="protein sequence ID" value="SIS78105.1"/>
    <property type="molecule type" value="Genomic_DNA"/>
</dbReference>
<evidence type="ECO:0000313" key="2">
    <source>
        <dbReference type="Proteomes" id="UP000186141"/>
    </source>
</evidence>
<organism evidence="1 2">
    <name type="scientific">Gemmobacter megaterium</name>
    <dbReference type="NCBI Taxonomy" id="1086013"/>
    <lineage>
        <taxon>Bacteria</taxon>
        <taxon>Pseudomonadati</taxon>
        <taxon>Pseudomonadota</taxon>
        <taxon>Alphaproteobacteria</taxon>
        <taxon>Rhodobacterales</taxon>
        <taxon>Paracoccaceae</taxon>
        <taxon>Gemmobacter</taxon>
    </lineage>
</organism>
<dbReference type="Proteomes" id="UP000186141">
    <property type="component" value="Unassembled WGS sequence"/>
</dbReference>
<accession>A0A1N7LW73</accession>
<reference evidence="1 2" key="1">
    <citation type="submission" date="2017-01" db="EMBL/GenBank/DDBJ databases">
        <authorList>
            <person name="Mah S.A."/>
            <person name="Swanson W.J."/>
            <person name="Moy G.W."/>
            <person name="Vacquier V.D."/>
        </authorList>
    </citation>
    <scope>NUCLEOTIDE SEQUENCE [LARGE SCALE GENOMIC DNA]</scope>
    <source>
        <strain evidence="1 2">DSM 26375</strain>
    </source>
</reference>